<evidence type="ECO:0000256" key="10">
    <source>
        <dbReference type="SAM" id="Phobius"/>
    </source>
</evidence>
<feature type="transmembrane region" description="Helical" evidence="10">
    <location>
        <begin position="20"/>
        <end position="39"/>
    </location>
</feature>
<dbReference type="PANTHER" id="PTHR24247">
    <property type="entry name" value="5-HYDROXYTRYPTAMINE RECEPTOR"/>
    <property type="match status" value="1"/>
</dbReference>
<gene>
    <name evidence="12" type="ORF">OXX778_LOCUS8912</name>
</gene>
<feature type="transmembrane region" description="Helical" evidence="10">
    <location>
        <begin position="373"/>
        <end position="396"/>
    </location>
</feature>
<dbReference type="Pfam" id="PF00001">
    <property type="entry name" value="7tm_1"/>
    <property type="match status" value="1"/>
</dbReference>
<dbReference type="GO" id="GO:0007187">
    <property type="term" value="P:G protein-coupled receptor signaling pathway, coupled to cyclic nucleotide second messenger"/>
    <property type="evidence" value="ECO:0007669"/>
    <property type="project" value="TreeGrafter"/>
</dbReference>
<evidence type="ECO:0000256" key="7">
    <source>
        <dbReference type="ARBA" id="ARBA00023170"/>
    </source>
</evidence>
<proteinExistence type="inferred from homology"/>
<dbReference type="AlphaFoldDB" id="A0A813W5E5"/>
<keyword evidence="5 9" id="KW-0297">G-protein coupled receptor</keyword>
<comment type="caution">
    <text evidence="12">The sequence shown here is derived from an EMBL/GenBank/DDBJ whole genome shotgun (WGS) entry which is preliminary data.</text>
</comment>
<evidence type="ECO:0000256" key="2">
    <source>
        <dbReference type="ARBA" id="ARBA00022475"/>
    </source>
</evidence>
<dbReference type="OrthoDB" id="10034726at2759"/>
<feature type="transmembrane region" description="Helical" evidence="10">
    <location>
        <begin position="424"/>
        <end position="447"/>
    </location>
</feature>
<keyword evidence="13" id="KW-1185">Reference proteome</keyword>
<evidence type="ECO:0000256" key="6">
    <source>
        <dbReference type="ARBA" id="ARBA00023136"/>
    </source>
</evidence>
<dbReference type="PROSITE" id="PS00237">
    <property type="entry name" value="G_PROTEIN_RECEP_F1_1"/>
    <property type="match status" value="1"/>
</dbReference>
<keyword evidence="2" id="KW-1003">Cell membrane</keyword>
<sequence length="463" mass="53436">MNETTNGREDTWTVSLTIQIFLEIIVFTGNLLMILVIRLKKSLYENNTLRIVLSLSITDLFLALTVLPFTIYIQLNFENWNLGFLPCAIWLCCDLQLKTTSIYHLCSITYERYLSIAKPMLFRINIKKRILYFITFNWTASFLCITLPFIILINFDTKTVYKNTNCCSISSSYFIAYTTVVTFWIPLVIMMFFGSKAVYLIRKLDKSHLKMNSKLSSLADMTPRNSFMVSESSKDSRENKGLKSCSSTEILNKDLGANRPRSNSLNLIYKRKKLDKNKFKLKNIPTINVLDTNGEITCSSPNSTPENFKLLSNSNLAYLNLSKSREESQISDDSNSAIKTTNNIVRRTSRLSTIRLSIFGNPIRKELKAQKTLTIALIVFLLSYFPFFTFLTIMAFKDLIANRNFTLLEMMKFKNEQDGHFMRYMYYSTTWLAYSSAAINPILQFLLNNNLKNSLKSTLCKNK</sequence>
<keyword evidence="6 10" id="KW-0472">Membrane</keyword>
<feature type="domain" description="G-protein coupled receptors family 1 profile" evidence="11">
    <location>
        <begin position="29"/>
        <end position="444"/>
    </location>
</feature>
<dbReference type="InterPro" id="IPR017452">
    <property type="entry name" value="GPCR_Rhodpsn_7TM"/>
</dbReference>
<keyword evidence="3 9" id="KW-0812">Transmembrane</keyword>
<protein>
    <recommendedName>
        <fullName evidence="11">G-protein coupled receptors family 1 profile domain-containing protein</fullName>
    </recommendedName>
</protein>
<dbReference type="GO" id="GO:0045202">
    <property type="term" value="C:synapse"/>
    <property type="evidence" value="ECO:0007669"/>
    <property type="project" value="GOC"/>
</dbReference>
<comment type="subcellular location">
    <subcellularLocation>
        <location evidence="1">Cell membrane</location>
        <topology evidence="1">Multi-pass membrane protein</topology>
    </subcellularLocation>
</comment>
<name>A0A813W5E5_9BILA</name>
<dbReference type="PRINTS" id="PR00237">
    <property type="entry name" value="GPCRRHODOPSN"/>
</dbReference>
<evidence type="ECO:0000259" key="11">
    <source>
        <dbReference type="PROSITE" id="PS50262"/>
    </source>
</evidence>
<dbReference type="PROSITE" id="PS50262">
    <property type="entry name" value="G_PROTEIN_RECEP_F1_2"/>
    <property type="match status" value="1"/>
</dbReference>
<evidence type="ECO:0000256" key="4">
    <source>
        <dbReference type="ARBA" id="ARBA00022989"/>
    </source>
</evidence>
<feature type="transmembrane region" description="Helical" evidence="10">
    <location>
        <begin position="51"/>
        <end position="73"/>
    </location>
</feature>
<dbReference type="InterPro" id="IPR000276">
    <property type="entry name" value="GPCR_Rhodpsn"/>
</dbReference>
<feature type="transmembrane region" description="Helical" evidence="10">
    <location>
        <begin position="173"/>
        <end position="201"/>
    </location>
</feature>
<evidence type="ECO:0000256" key="1">
    <source>
        <dbReference type="ARBA" id="ARBA00004651"/>
    </source>
</evidence>
<dbReference type="GO" id="GO:0004993">
    <property type="term" value="F:G protein-coupled serotonin receptor activity"/>
    <property type="evidence" value="ECO:0007669"/>
    <property type="project" value="TreeGrafter"/>
</dbReference>
<dbReference type="PANTHER" id="PTHR24247:SF257">
    <property type="entry name" value="OCTOPAMINE RECEPTOR OAMB"/>
    <property type="match status" value="1"/>
</dbReference>
<dbReference type="GO" id="GO:0007268">
    <property type="term" value="P:chemical synaptic transmission"/>
    <property type="evidence" value="ECO:0007669"/>
    <property type="project" value="TreeGrafter"/>
</dbReference>
<dbReference type="GO" id="GO:0005886">
    <property type="term" value="C:plasma membrane"/>
    <property type="evidence" value="ECO:0007669"/>
    <property type="project" value="UniProtKB-SubCell"/>
</dbReference>
<dbReference type="Proteomes" id="UP000663879">
    <property type="component" value="Unassembled WGS sequence"/>
</dbReference>
<comment type="similarity">
    <text evidence="9">Belongs to the G-protein coupled receptor 1 family.</text>
</comment>
<dbReference type="SUPFAM" id="SSF81321">
    <property type="entry name" value="Family A G protein-coupled receptor-like"/>
    <property type="match status" value="1"/>
</dbReference>
<keyword evidence="7 9" id="KW-0675">Receptor</keyword>
<evidence type="ECO:0000256" key="8">
    <source>
        <dbReference type="ARBA" id="ARBA00023224"/>
    </source>
</evidence>
<dbReference type="GO" id="GO:0030594">
    <property type="term" value="F:neurotransmitter receptor activity"/>
    <property type="evidence" value="ECO:0007669"/>
    <property type="project" value="TreeGrafter"/>
</dbReference>
<evidence type="ECO:0000313" key="13">
    <source>
        <dbReference type="Proteomes" id="UP000663879"/>
    </source>
</evidence>
<evidence type="ECO:0000313" key="12">
    <source>
        <dbReference type="EMBL" id="CAF0850235.1"/>
    </source>
</evidence>
<keyword evidence="4 10" id="KW-1133">Transmembrane helix</keyword>
<evidence type="ECO:0000256" key="9">
    <source>
        <dbReference type="RuleBase" id="RU000688"/>
    </source>
</evidence>
<feature type="transmembrane region" description="Helical" evidence="10">
    <location>
        <begin position="130"/>
        <end position="153"/>
    </location>
</feature>
<evidence type="ECO:0000256" key="3">
    <source>
        <dbReference type="ARBA" id="ARBA00022692"/>
    </source>
</evidence>
<reference evidence="12" key="1">
    <citation type="submission" date="2021-02" db="EMBL/GenBank/DDBJ databases">
        <authorList>
            <person name="Nowell W R."/>
        </authorList>
    </citation>
    <scope>NUCLEOTIDE SEQUENCE</scope>
    <source>
        <strain evidence="12">Ploen Becks lab</strain>
    </source>
</reference>
<accession>A0A813W5E5</accession>
<dbReference type="GO" id="GO:0030425">
    <property type="term" value="C:dendrite"/>
    <property type="evidence" value="ECO:0007669"/>
    <property type="project" value="TreeGrafter"/>
</dbReference>
<organism evidence="12 13">
    <name type="scientific">Brachionus calyciflorus</name>
    <dbReference type="NCBI Taxonomy" id="104777"/>
    <lineage>
        <taxon>Eukaryota</taxon>
        <taxon>Metazoa</taxon>
        <taxon>Spiralia</taxon>
        <taxon>Gnathifera</taxon>
        <taxon>Rotifera</taxon>
        <taxon>Eurotatoria</taxon>
        <taxon>Monogononta</taxon>
        <taxon>Pseudotrocha</taxon>
        <taxon>Ploima</taxon>
        <taxon>Brachionidae</taxon>
        <taxon>Brachionus</taxon>
    </lineage>
</organism>
<dbReference type="EMBL" id="CAJNOC010001269">
    <property type="protein sequence ID" value="CAF0850235.1"/>
    <property type="molecule type" value="Genomic_DNA"/>
</dbReference>
<dbReference type="Gene3D" id="1.20.1070.10">
    <property type="entry name" value="Rhodopsin 7-helix transmembrane proteins"/>
    <property type="match status" value="2"/>
</dbReference>
<keyword evidence="8 9" id="KW-0807">Transducer</keyword>
<evidence type="ECO:0000256" key="5">
    <source>
        <dbReference type="ARBA" id="ARBA00023040"/>
    </source>
</evidence>